<reference evidence="3 4" key="1">
    <citation type="journal article" date="2016" name="Genome Announc.">
        <title>Genome Sequence of Madurella mycetomatis mm55, Isolated from a Human Mycetoma Case in Sudan.</title>
        <authorList>
            <person name="Smit S."/>
            <person name="Derks M.F."/>
            <person name="Bervoets S."/>
            <person name="Fahal A."/>
            <person name="van Leeuwen W."/>
            <person name="van Belkum A."/>
            <person name="van de Sande W.W."/>
        </authorList>
    </citation>
    <scope>NUCLEOTIDE SEQUENCE [LARGE SCALE GENOMIC DNA]</scope>
    <source>
        <strain evidence="4">mm55</strain>
    </source>
</reference>
<dbReference type="Proteomes" id="UP000078237">
    <property type="component" value="Unassembled WGS sequence"/>
</dbReference>
<keyword evidence="2" id="KW-0732">Signal</keyword>
<keyword evidence="4" id="KW-1185">Reference proteome</keyword>
<organism evidence="3 4">
    <name type="scientific">Madurella mycetomatis</name>
    <dbReference type="NCBI Taxonomy" id="100816"/>
    <lineage>
        <taxon>Eukaryota</taxon>
        <taxon>Fungi</taxon>
        <taxon>Dikarya</taxon>
        <taxon>Ascomycota</taxon>
        <taxon>Pezizomycotina</taxon>
        <taxon>Sordariomycetes</taxon>
        <taxon>Sordariomycetidae</taxon>
        <taxon>Sordariales</taxon>
        <taxon>Sordariales incertae sedis</taxon>
        <taxon>Madurella</taxon>
    </lineage>
</organism>
<gene>
    <name evidence="3" type="ORF">MMYC01_208779</name>
</gene>
<evidence type="ECO:0000313" key="3">
    <source>
        <dbReference type="EMBL" id="KXX75068.1"/>
    </source>
</evidence>
<sequence length="260" mass="28104">MRWLRGGTLLGLTLPPGRAAVDDPAGDTIPYHKEFVLFRCSNMASPDKLPSSVGFILRTSPGRKLASAEGRRHTNQDFGDINLFMSRNEGDYSHNGNDAPTDGSITKKIDSTGKVGDIYTCLIPLDPGIGIKLTSSGLVVPTRRCSIIGRGTPDNRTWSLQLLPDGGSEGTIAQTPDSRLYRNDRPGGNGDYPRVARGTLASFGAFADDTGLPNPRCEGSVFFYNQADSGPTQTIFMNSASKDSLRAMRVRISYDRDTAK</sequence>
<feature type="signal peptide" evidence="2">
    <location>
        <begin position="1"/>
        <end position="19"/>
    </location>
</feature>
<dbReference type="VEuPathDB" id="FungiDB:MMYC01_208779"/>
<accession>A0A175VU74</accession>
<evidence type="ECO:0000313" key="4">
    <source>
        <dbReference type="Proteomes" id="UP000078237"/>
    </source>
</evidence>
<name>A0A175VU74_9PEZI</name>
<dbReference type="CDD" id="cd15482">
    <property type="entry name" value="Sialidase_non-viral"/>
    <property type="match status" value="1"/>
</dbReference>
<protein>
    <submittedName>
        <fullName evidence="3">Exo-alpha-sialidase</fullName>
    </submittedName>
</protein>
<evidence type="ECO:0000256" key="1">
    <source>
        <dbReference type="SAM" id="MobiDB-lite"/>
    </source>
</evidence>
<proteinExistence type="predicted"/>
<feature type="chain" id="PRO_5008043377" evidence="2">
    <location>
        <begin position="20"/>
        <end position="260"/>
    </location>
</feature>
<dbReference type="SUPFAM" id="SSF50939">
    <property type="entry name" value="Sialidases"/>
    <property type="match status" value="1"/>
</dbReference>
<dbReference type="AlphaFoldDB" id="A0A175VU74"/>
<evidence type="ECO:0000256" key="2">
    <source>
        <dbReference type="SAM" id="SignalP"/>
    </source>
</evidence>
<dbReference type="Gene3D" id="2.120.10.10">
    <property type="match status" value="1"/>
</dbReference>
<feature type="region of interest" description="Disordered" evidence="1">
    <location>
        <begin position="165"/>
        <end position="191"/>
    </location>
</feature>
<comment type="caution">
    <text evidence="3">The sequence shown here is derived from an EMBL/GenBank/DDBJ whole genome shotgun (WGS) entry which is preliminary data.</text>
</comment>
<dbReference type="EMBL" id="LCTW02000297">
    <property type="protein sequence ID" value="KXX75068.1"/>
    <property type="molecule type" value="Genomic_DNA"/>
</dbReference>
<dbReference type="InterPro" id="IPR036278">
    <property type="entry name" value="Sialidase_sf"/>
</dbReference>
<dbReference type="OrthoDB" id="2739686at2759"/>
<dbReference type="STRING" id="100816.A0A175VU74"/>